<dbReference type="Gene3D" id="3.40.50.150">
    <property type="entry name" value="Vaccinia Virus protein VP39"/>
    <property type="match status" value="1"/>
</dbReference>
<dbReference type="Gene3D" id="3.40.50.720">
    <property type="entry name" value="NAD(P)-binding Rossmann-like Domain"/>
    <property type="match status" value="2"/>
</dbReference>
<dbReference type="InterPro" id="IPR009081">
    <property type="entry name" value="PP-bd_ACP"/>
</dbReference>
<keyword evidence="3" id="KW-0489">Methyltransferase</keyword>
<dbReference type="InterPro" id="IPR016036">
    <property type="entry name" value="Malonyl_transacylase_ACP-bd"/>
</dbReference>
<proteinExistence type="predicted"/>
<evidence type="ECO:0000256" key="7">
    <source>
        <dbReference type="PROSITE-ProRule" id="PRU01363"/>
    </source>
</evidence>
<dbReference type="SMART" id="SM00826">
    <property type="entry name" value="PKS_DH"/>
    <property type="match status" value="1"/>
</dbReference>
<evidence type="ECO:0000256" key="1">
    <source>
        <dbReference type="ARBA" id="ARBA00022450"/>
    </source>
</evidence>
<dbReference type="InterPro" id="IPR049900">
    <property type="entry name" value="PKS_mFAS_DH"/>
</dbReference>
<evidence type="ECO:0000256" key="2">
    <source>
        <dbReference type="ARBA" id="ARBA00022553"/>
    </source>
</evidence>
<protein>
    <submittedName>
        <fullName evidence="12">Polyketide synthase</fullName>
    </submittedName>
</protein>
<dbReference type="InterPro" id="IPR029063">
    <property type="entry name" value="SAM-dependent_MTases_sf"/>
</dbReference>
<evidence type="ECO:0000256" key="6">
    <source>
        <dbReference type="ARBA" id="ARBA00023268"/>
    </source>
</evidence>
<evidence type="ECO:0000259" key="9">
    <source>
        <dbReference type="PROSITE" id="PS50075"/>
    </source>
</evidence>
<evidence type="ECO:0000259" key="10">
    <source>
        <dbReference type="PROSITE" id="PS52004"/>
    </source>
</evidence>
<dbReference type="SUPFAM" id="SSF51735">
    <property type="entry name" value="NAD(P)-binding Rossmann-fold domains"/>
    <property type="match status" value="1"/>
</dbReference>
<dbReference type="Pfam" id="PF00698">
    <property type="entry name" value="Acyl_transf_1"/>
    <property type="match status" value="1"/>
</dbReference>
<feature type="domain" description="Carrier" evidence="9">
    <location>
        <begin position="2095"/>
        <end position="2173"/>
    </location>
</feature>
<accession>A0A2S4KY61</accession>
<gene>
    <name evidence="12" type="ORF">TPAR_04684</name>
</gene>
<keyword evidence="6" id="KW-0511">Multifunctional enzyme</keyword>
<dbReference type="GO" id="GO:0008168">
    <property type="term" value="F:methyltransferase activity"/>
    <property type="evidence" value="ECO:0007669"/>
    <property type="project" value="UniProtKB-KW"/>
</dbReference>
<dbReference type="Gene3D" id="3.40.366.10">
    <property type="entry name" value="Malonyl-Coenzyme A Acyl Carrier Protein, domain 2"/>
    <property type="match status" value="1"/>
</dbReference>
<dbReference type="Pfam" id="PF21089">
    <property type="entry name" value="PKS_DH_N"/>
    <property type="match status" value="1"/>
</dbReference>
<evidence type="ECO:0000259" key="11">
    <source>
        <dbReference type="PROSITE" id="PS52019"/>
    </source>
</evidence>
<dbReference type="InterPro" id="IPR042104">
    <property type="entry name" value="PKS_dehydratase_sf"/>
</dbReference>
<comment type="caution">
    <text evidence="12">The sequence shown here is derived from an EMBL/GenBank/DDBJ whole genome shotgun (WGS) entry which is preliminary data.</text>
</comment>
<dbReference type="Pfam" id="PF08659">
    <property type="entry name" value="KR"/>
    <property type="match status" value="1"/>
</dbReference>
<dbReference type="InterPro" id="IPR013968">
    <property type="entry name" value="PKS_KR"/>
</dbReference>
<dbReference type="InterPro" id="IPR020806">
    <property type="entry name" value="PKS_PP-bd"/>
</dbReference>
<keyword evidence="2" id="KW-0597">Phosphoprotein</keyword>
<dbReference type="Pfam" id="PF02801">
    <property type="entry name" value="Ketoacyl-synt_C"/>
    <property type="match status" value="1"/>
</dbReference>
<feature type="active site" description="Proton acceptor; for dehydratase activity" evidence="7">
    <location>
        <position position="696"/>
    </location>
</feature>
<dbReference type="InterPro" id="IPR049552">
    <property type="entry name" value="PKS_DH_N"/>
</dbReference>
<dbReference type="PANTHER" id="PTHR43775">
    <property type="entry name" value="FATTY ACID SYNTHASE"/>
    <property type="match status" value="1"/>
</dbReference>
<dbReference type="PROSITE" id="PS50075">
    <property type="entry name" value="CARRIER"/>
    <property type="match status" value="1"/>
</dbReference>
<dbReference type="GO" id="GO:0044550">
    <property type="term" value="P:secondary metabolite biosynthetic process"/>
    <property type="evidence" value="ECO:0007669"/>
    <property type="project" value="UniProtKB-ARBA"/>
</dbReference>
<dbReference type="InterPro" id="IPR036291">
    <property type="entry name" value="NAD(P)-bd_dom_sf"/>
</dbReference>
<dbReference type="InterPro" id="IPR014043">
    <property type="entry name" value="Acyl_transferase_dom"/>
</dbReference>
<feature type="domain" description="PKS/mFAS DH" evidence="11">
    <location>
        <begin position="662"/>
        <end position="968"/>
    </location>
</feature>
<feature type="domain" description="Ketosynthase family 3 (KS3)" evidence="10">
    <location>
        <begin position="1"/>
        <end position="157"/>
    </location>
</feature>
<evidence type="ECO:0000313" key="12">
    <source>
        <dbReference type="EMBL" id="POR35115.1"/>
    </source>
</evidence>
<dbReference type="InterPro" id="IPR001227">
    <property type="entry name" value="Ac_transferase_dom_sf"/>
</dbReference>
<feature type="region of interest" description="Disordered" evidence="8">
    <location>
        <begin position="2177"/>
        <end position="2196"/>
    </location>
</feature>
<dbReference type="SMART" id="SM00827">
    <property type="entry name" value="PKS_AT"/>
    <property type="match status" value="1"/>
</dbReference>
<dbReference type="InterPro" id="IPR014031">
    <property type="entry name" value="Ketoacyl_synth_C"/>
</dbReference>
<keyword evidence="13" id="KW-1185">Reference proteome</keyword>
<dbReference type="SUPFAM" id="SSF53901">
    <property type="entry name" value="Thiolase-like"/>
    <property type="match status" value="1"/>
</dbReference>
<dbReference type="OrthoDB" id="329835at2759"/>
<dbReference type="GO" id="GO:0031177">
    <property type="term" value="F:phosphopantetheine binding"/>
    <property type="evidence" value="ECO:0007669"/>
    <property type="project" value="InterPro"/>
</dbReference>
<reference evidence="12 13" key="1">
    <citation type="submission" date="2018-01" db="EMBL/GenBank/DDBJ databases">
        <title>Harnessing the power of phylogenomics to disentangle the directionality and signatures of interkingdom host jumping in the parasitic fungal genus Tolypocladium.</title>
        <authorList>
            <person name="Quandt C.A."/>
            <person name="Patterson W."/>
            <person name="Spatafora J.W."/>
        </authorList>
    </citation>
    <scope>NUCLEOTIDE SEQUENCE [LARGE SCALE GENOMIC DNA]</scope>
    <source>
        <strain evidence="12 13">NRBC 100945</strain>
    </source>
</reference>
<dbReference type="PROSITE" id="PS52004">
    <property type="entry name" value="KS3_2"/>
    <property type="match status" value="1"/>
</dbReference>
<keyword evidence="4" id="KW-0808">Transferase</keyword>
<dbReference type="SUPFAM" id="SSF55048">
    <property type="entry name" value="Probable ACP-binding domain of malonyl-CoA ACP transacylase"/>
    <property type="match status" value="1"/>
</dbReference>
<organism evidence="12 13">
    <name type="scientific">Tolypocladium paradoxum</name>
    <dbReference type="NCBI Taxonomy" id="94208"/>
    <lineage>
        <taxon>Eukaryota</taxon>
        <taxon>Fungi</taxon>
        <taxon>Dikarya</taxon>
        <taxon>Ascomycota</taxon>
        <taxon>Pezizomycotina</taxon>
        <taxon>Sordariomycetes</taxon>
        <taxon>Hypocreomycetidae</taxon>
        <taxon>Hypocreales</taxon>
        <taxon>Ophiocordycipitaceae</taxon>
        <taxon>Tolypocladium</taxon>
    </lineage>
</organism>
<dbReference type="PANTHER" id="PTHR43775:SF20">
    <property type="entry name" value="HYBRID PKS-NRPS SYNTHETASE APDA"/>
    <property type="match status" value="1"/>
</dbReference>
<feature type="active site" description="Proton donor; for dehydratase activity" evidence="7">
    <location>
        <position position="878"/>
    </location>
</feature>
<dbReference type="SMART" id="SM00822">
    <property type="entry name" value="PKS_KR"/>
    <property type="match status" value="1"/>
</dbReference>
<dbReference type="Gene3D" id="3.40.47.10">
    <property type="match status" value="1"/>
</dbReference>
<dbReference type="InterPro" id="IPR016039">
    <property type="entry name" value="Thiolase-like"/>
</dbReference>
<dbReference type="InterPro" id="IPR020807">
    <property type="entry name" value="PKS_DH"/>
</dbReference>
<feature type="region of interest" description="C-terminal hotdog fold" evidence="7">
    <location>
        <begin position="820"/>
        <end position="968"/>
    </location>
</feature>
<dbReference type="Gene3D" id="1.10.1200.10">
    <property type="entry name" value="ACP-like"/>
    <property type="match status" value="1"/>
</dbReference>
<evidence type="ECO:0000256" key="3">
    <source>
        <dbReference type="ARBA" id="ARBA00022603"/>
    </source>
</evidence>
<dbReference type="SUPFAM" id="SSF53335">
    <property type="entry name" value="S-adenosyl-L-methionine-dependent methyltransferases"/>
    <property type="match status" value="1"/>
</dbReference>
<dbReference type="CDD" id="cd02440">
    <property type="entry name" value="AdoMet_MTases"/>
    <property type="match status" value="1"/>
</dbReference>
<dbReference type="PROSITE" id="PS52019">
    <property type="entry name" value="PKS_MFAS_DH"/>
    <property type="match status" value="1"/>
</dbReference>
<dbReference type="GO" id="GO:0006633">
    <property type="term" value="P:fatty acid biosynthetic process"/>
    <property type="evidence" value="ECO:0007669"/>
    <property type="project" value="TreeGrafter"/>
</dbReference>
<keyword evidence="5" id="KW-0560">Oxidoreductase</keyword>
<dbReference type="InterPro" id="IPR006162">
    <property type="entry name" value="Ppantetheine_attach_site"/>
</dbReference>
<keyword evidence="1" id="KW-0596">Phosphopantetheine</keyword>
<dbReference type="GO" id="GO:0032259">
    <property type="term" value="P:methylation"/>
    <property type="evidence" value="ECO:0007669"/>
    <property type="project" value="UniProtKB-KW"/>
</dbReference>
<dbReference type="SUPFAM" id="SSF47336">
    <property type="entry name" value="ACP-like"/>
    <property type="match status" value="1"/>
</dbReference>
<dbReference type="InterPro" id="IPR032821">
    <property type="entry name" value="PKS_assoc"/>
</dbReference>
<dbReference type="EMBL" id="PKSG01000467">
    <property type="protein sequence ID" value="POR35115.1"/>
    <property type="molecule type" value="Genomic_DNA"/>
</dbReference>
<dbReference type="InterPro" id="IPR020841">
    <property type="entry name" value="PKS_Beta-ketoAc_synthase_dom"/>
</dbReference>
<dbReference type="InterPro" id="IPR050091">
    <property type="entry name" value="PKS_NRPS_Biosynth_Enz"/>
</dbReference>
<dbReference type="InterPro" id="IPR036736">
    <property type="entry name" value="ACP-like_sf"/>
</dbReference>
<dbReference type="GO" id="GO:0016491">
    <property type="term" value="F:oxidoreductase activity"/>
    <property type="evidence" value="ECO:0007669"/>
    <property type="project" value="UniProtKB-KW"/>
</dbReference>
<sequence length="2196" mass="238556">MPSSDAQAQLIRETYARCGLDPTRESDRPQYFEAHGTGTPTGDPIEARAIQSVFFPGDADGKDSQLMVGSIKTIIGHTEGTAGLAGVLKASLAVQHGQIPANLHFNKLNPEIQPFYNNLRVPTETTPWPAVPKGSPRRVSVNSFGFGGTNAHAIIESWDGPCSRGQGCAPEAHLAGPLVMSANSGPALAASAAALAGYLRAHADTHLGRLAYTLFQRTDLPFRAAFAATSAEQLADKLEASQESLKSSSRTTAVPEPLPPRILGVFTGQGAQWAAMGKELHGASDVFRSAMVQMQRSLDSLPETDRPDWSLTDQLGAPAETSRVGEAAVSQPLCAALQVALVDVLHAAGIEFAAVVGHSSGEIGAAYAAGYLDANDAIRIAYYRGVHSLLAQGPAGKRGKMMAVGMSFDQASRFCSEFGGALAVAASNSQTSCTLSGDAEAIQEAKSRLEEKGTFARVLAVDTAYHSHHMQPCAAPYLESMRQCGIQVQKGPKRCPWYSSVWGSNGRSRSFDNADGLLLEGQYWVDNLTRPVLFSQALARAVNEDQRFDLALEVGPHPALKGPSSETIKTLTGLSLPYSGALQRGQSAVEAFADALGLVWKSFSSPRPIITFDGIRRAFASDKPQKLAVLKGLPAYSWDHASLLWKESRASRIFRTQSQPRHELLGHAVTHGEGSRREVHWKQVVRLNELPWLRGHRIQGEVLFPASGYLAMSYEAAMRLVDDQQSVRLVEVHDIDIVRVMSLEEDSSGLELLFTVRVMSQSESCIAAEVACYSGAVDAAQPLDTPQTGLTAHFSGGLRLWLGQPHKNALPRRTEPLLPMDTLDMEQVYSSLSKEGFNYSESFQAKSMLRRLNHAVVTVSSPPGPSSMRACMHPAPVDTAIQGLLAGLSFPGDGRIGTTYLPTRIECVRISMALSESDAPVFTADSVVTSTDVTTMTGDVDLFDAADAHTEVQMRGVRMTAVGQREDRWLYAGETWARDAAYGIEPGLGAQLSDDHRVLYEQLVRTAYFYLRQLRSKIRPPELMLMGKFRKHMMRWIAEHLFPQIEAGEHPDIRPEWKNDTLEMVQQWRNSQPSENNDMNLLHAMGQNLVAIVRGTVPPLKVLVQDGMLDRLYVQGIGFQDGNVDLGAMIKQLGHQHPRMRIVEVGAGTGGTTRTVLGALGNRYAAYTYTDISTGFFENARSVFSQHISRLSFKTLNIENDPVDQGFTKGSFDMVIASNCLHATRSLEDTLRHCRRLLRPGGRLVLLEITRDFLPIQLIMATLPGWFLGMDEGRVWAPTVSLDRWDKLLKATGFSGVDVSSTPSYCSVIVSQAVDETVQVLREPLAVPPQALPPLGEILIVGGADSKLVSQTQAILSAAVPAEAVVLPSLEGIQVPRGAAVICLGDLDSPVFRDMNQTRFKGLQDVIQTADVVLWVTSGAKSGKNPEANITVGMGSTLLAERSDLRLQFLDVDDPAAVDPSMLAKLLLRLAFMDQSKADELLWTRELELALKDGALYIPRVLSLDTLNRRSAARHRQVAQVTSLGSTDTAVVLGERQGAFELQVLPLGGATGDEMRLQVTASSLCTLSCDGYGPVYACIGRDLASEDKALALSGANSSLVTVAEGHVLYRWRDDKTAAEDSAQLHLFLARALAGRLLRDLKGPTWIHGAPDDLDEAIDIVAREQSLAVFQTTSDMARASEANFIHPYVSERDLQDMRPKGLQSFVNLERSQNEALSALMRASLPASAVVSKAVEDLTVGLSLSELGSLAKQHLHGGSQVPEEAVQVLAIDKVSTETSKELGPTAVVDWCAADTVSALIRPLEHRGLFASDKAYLLFGMTGDLGISVCQWMVDHGARNVVLASRNPNVPPSVLGFMSRKGATVRTMAVDITNRDCLRAAYADIGSSMPPVGGLMNAAMVLRDRLFHDMAWEDFAAVLAPKVQGTQNLDELFGDEQSGLDFFICFSSATSIVGTMGQSAYAAANHFMASLVQQRHQRGLPGSILHIAVLTGLGYIFRRDSEHTTAIDKALLPRLVRQAETDLHEMLAEAIVCGRPGSDQPAELITGIRTVFQGTWRDDARLSCYLGQQQLQDESAQEQAAGSVSVEAQLTAAEEPAERLAILEKRFAQALGNMLEMDPEQVDGNMPVASLGIDSLVAIRIREWFLKEVGIEVPVLKLMSVSHSLSRMCDDVLVDWRRLKKEEGPETDEKRPRARQEPR</sequence>
<dbReference type="Gene3D" id="3.10.129.110">
    <property type="entry name" value="Polyketide synthase dehydratase"/>
    <property type="match status" value="1"/>
</dbReference>
<dbReference type="InterPro" id="IPR016035">
    <property type="entry name" value="Acyl_Trfase/lysoPLipase"/>
</dbReference>
<evidence type="ECO:0000256" key="8">
    <source>
        <dbReference type="SAM" id="MobiDB-lite"/>
    </source>
</evidence>
<dbReference type="SUPFAM" id="SSF52151">
    <property type="entry name" value="FabD/lysophospholipase-like"/>
    <property type="match status" value="1"/>
</dbReference>
<evidence type="ECO:0000256" key="5">
    <source>
        <dbReference type="ARBA" id="ARBA00023002"/>
    </source>
</evidence>
<dbReference type="Pfam" id="PF16197">
    <property type="entry name" value="KAsynt_C_assoc"/>
    <property type="match status" value="1"/>
</dbReference>
<dbReference type="InterPro" id="IPR049551">
    <property type="entry name" value="PKS_DH_C"/>
</dbReference>
<dbReference type="SMART" id="SM00823">
    <property type="entry name" value="PKS_PP"/>
    <property type="match status" value="1"/>
</dbReference>
<feature type="region of interest" description="N-terminal hotdog fold" evidence="7">
    <location>
        <begin position="662"/>
        <end position="805"/>
    </location>
</feature>
<dbReference type="Pfam" id="PF00550">
    <property type="entry name" value="PP-binding"/>
    <property type="match status" value="1"/>
</dbReference>
<dbReference type="SMART" id="SM00825">
    <property type="entry name" value="PKS_KS"/>
    <property type="match status" value="1"/>
</dbReference>
<evidence type="ECO:0000256" key="4">
    <source>
        <dbReference type="ARBA" id="ARBA00022679"/>
    </source>
</evidence>
<dbReference type="Pfam" id="PF14765">
    <property type="entry name" value="PS-DH"/>
    <property type="match status" value="1"/>
</dbReference>
<dbReference type="Pfam" id="PF08242">
    <property type="entry name" value="Methyltransf_12"/>
    <property type="match status" value="1"/>
</dbReference>
<evidence type="ECO:0000313" key="13">
    <source>
        <dbReference type="Proteomes" id="UP000237481"/>
    </source>
</evidence>
<dbReference type="InterPro" id="IPR013217">
    <property type="entry name" value="Methyltransf_12"/>
</dbReference>
<dbReference type="GO" id="GO:0004312">
    <property type="term" value="F:fatty acid synthase activity"/>
    <property type="evidence" value="ECO:0007669"/>
    <property type="project" value="TreeGrafter"/>
</dbReference>
<dbReference type="Proteomes" id="UP000237481">
    <property type="component" value="Unassembled WGS sequence"/>
</dbReference>
<dbReference type="CDD" id="cd00833">
    <property type="entry name" value="PKS"/>
    <property type="match status" value="1"/>
</dbReference>
<dbReference type="InterPro" id="IPR057326">
    <property type="entry name" value="KR_dom"/>
</dbReference>
<name>A0A2S4KY61_9HYPO</name>
<dbReference type="STRING" id="94208.A0A2S4KY61"/>
<dbReference type="PROSITE" id="PS00012">
    <property type="entry name" value="PHOSPHOPANTETHEINE"/>
    <property type="match status" value="1"/>
</dbReference>
<feature type="region of interest" description="Disordered" evidence="8">
    <location>
        <begin position="20"/>
        <end position="44"/>
    </location>
</feature>